<evidence type="ECO:0000313" key="2">
    <source>
        <dbReference type="Proteomes" id="UP000242444"/>
    </source>
</evidence>
<evidence type="ECO:0000313" key="1">
    <source>
        <dbReference type="EMBL" id="OZM71288.1"/>
    </source>
</evidence>
<gene>
    <name evidence="1" type="ORF">CFN78_21080</name>
</gene>
<dbReference type="PANTHER" id="PTHR38436">
    <property type="entry name" value="POLYKETIDE CYCLASE SNOAL-LIKE DOMAIN"/>
    <property type="match status" value="1"/>
</dbReference>
<dbReference type="InterPro" id="IPR009959">
    <property type="entry name" value="Cyclase_SnoaL-like"/>
</dbReference>
<dbReference type="Gene3D" id="3.10.450.50">
    <property type="match status" value="1"/>
</dbReference>
<protein>
    <recommendedName>
        <fullName evidence="3">Ester cyclase</fullName>
    </recommendedName>
</protein>
<organism evidence="1 2">
    <name type="scientific">Amycolatopsis antarctica</name>
    <dbReference type="NCBI Taxonomy" id="1854586"/>
    <lineage>
        <taxon>Bacteria</taxon>
        <taxon>Bacillati</taxon>
        <taxon>Actinomycetota</taxon>
        <taxon>Actinomycetes</taxon>
        <taxon>Pseudonocardiales</taxon>
        <taxon>Pseudonocardiaceae</taxon>
        <taxon>Amycolatopsis</taxon>
    </lineage>
</organism>
<dbReference type="AlphaFoldDB" id="A0A263CZH8"/>
<dbReference type="Proteomes" id="UP000242444">
    <property type="component" value="Unassembled WGS sequence"/>
</dbReference>
<dbReference type="RefSeq" id="WP_094864591.1">
    <property type="nucleotide sequence ID" value="NZ_NKYE01000014.1"/>
</dbReference>
<accession>A0A263CZH8</accession>
<dbReference type="InterPro" id="IPR032710">
    <property type="entry name" value="NTF2-like_dom_sf"/>
</dbReference>
<dbReference type="Pfam" id="PF07366">
    <property type="entry name" value="SnoaL"/>
    <property type="match status" value="1"/>
</dbReference>
<keyword evidence="2" id="KW-1185">Reference proteome</keyword>
<dbReference type="InParanoid" id="A0A263CZH8"/>
<proteinExistence type="predicted"/>
<evidence type="ECO:0008006" key="3">
    <source>
        <dbReference type="Google" id="ProtNLM"/>
    </source>
</evidence>
<comment type="caution">
    <text evidence="1">The sequence shown here is derived from an EMBL/GenBank/DDBJ whole genome shotgun (WGS) entry which is preliminary data.</text>
</comment>
<dbReference type="GO" id="GO:0030638">
    <property type="term" value="P:polyketide metabolic process"/>
    <property type="evidence" value="ECO:0007669"/>
    <property type="project" value="InterPro"/>
</dbReference>
<reference evidence="1 2" key="1">
    <citation type="submission" date="2017-07" db="EMBL/GenBank/DDBJ databases">
        <title>Amycolatopsis antarcticus sp. nov., isolated from the surface of an Antarcticus brown macroalga.</title>
        <authorList>
            <person name="Wang J."/>
            <person name="Leiva S."/>
            <person name="Huang J."/>
            <person name="Huang Y."/>
        </authorList>
    </citation>
    <scope>NUCLEOTIDE SEQUENCE [LARGE SCALE GENOMIC DNA]</scope>
    <source>
        <strain evidence="1 2">AU-G6</strain>
    </source>
</reference>
<dbReference type="PANTHER" id="PTHR38436:SF1">
    <property type="entry name" value="ESTER CYCLASE"/>
    <property type="match status" value="1"/>
</dbReference>
<dbReference type="SUPFAM" id="SSF54427">
    <property type="entry name" value="NTF2-like"/>
    <property type="match status" value="1"/>
</dbReference>
<sequence length="135" mass="14450">MTDPTSHVNLVRTTLQAADSGDLDGCRAGMHPDLTVTIAGVPTPIVGRENWLGSVAQMAEAFPDLKTTVADVVATGDRVAVRTIITGTHRGAFHGIEATGRPIEVMSNDFYRVENDRIVEGWIVTDTGTLFSQIS</sequence>
<name>A0A263CZH8_9PSEU</name>
<dbReference type="OrthoDB" id="129343at2"/>
<dbReference type="EMBL" id="NKYE01000014">
    <property type="protein sequence ID" value="OZM71288.1"/>
    <property type="molecule type" value="Genomic_DNA"/>
</dbReference>